<name>A0AAP0PC55_9MAGN</name>
<feature type="compositionally biased region" description="Basic and acidic residues" evidence="1">
    <location>
        <begin position="53"/>
        <end position="64"/>
    </location>
</feature>
<feature type="region of interest" description="Disordered" evidence="1">
    <location>
        <begin position="80"/>
        <end position="114"/>
    </location>
</feature>
<organism evidence="2 3">
    <name type="scientific">Stephania yunnanensis</name>
    <dbReference type="NCBI Taxonomy" id="152371"/>
    <lineage>
        <taxon>Eukaryota</taxon>
        <taxon>Viridiplantae</taxon>
        <taxon>Streptophyta</taxon>
        <taxon>Embryophyta</taxon>
        <taxon>Tracheophyta</taxon>
        <taxon>Spermatophyta</taxon>
        <taxon>Magnoliopsida</taxon>
        <taxon>Ranunculales</taxon>
        <taxon>Menispermaceae</taxon>
        <taxon>Menispermoideae</taxon>
        <taxon>Cissampelideae</taxon>
        <taxon>Stephania</taxon>
    </lineage>
</organism>
<dbReference type="AlphaFoldDB" id="A0AAP0PC55"/>
<proteinExistence type="predicted"/>
<accession>A0AAP0PC55</accession>
<sequence length="231" mass="26424">MVERRRWKPSTFLLQPQKRKKLATPASIVQKSKRGGPREDAAPVTPAIKKQHLSKDDKKRKEMEDGYTLRGCRSNKALKAYKSNFSKRPDDEDWDEGDVSRSDMSGGEGTSVEIKYIDSGVEGYESGDGESEEDEWGVAIDDHVVRDTTEEDAMDRSGGEDTMGTLLEIAPMEHEQPPMKHEHEPIERFDALLGKYEKQLGQKETWKKWKRTWKPNHVELDADLVFSLFIS</sequence>
<gene>
    <name evidence="2" type="ORF">Syun_014671</name>
</gene>
<dbReference type="EMBL" id="JBBNAF010000006">
    <property type="protein sequence ID" value="KAK9135341.1"/>
    <property type="molecule type" value="Genomic_DNA"/>
</dbReference>
<reference evidence="2 3" key="1">
    <citation type="submission" date="2024-01" db="EMBL/GenBank/DDBJ databases">
        <title>Genome assemblies of Stephania.</title>
        <authorList>
            <person name="Yang L."/>
        </authorList>
    </citation>
    <scope>NUCLEOTIDE SEQUENCE [LARGE SCALE GENOMIC DNA]</scope>
    <source>
        <strain evidence="2">YNDBR</strain>
        <tissue evidence="2">Leaf</tissue>
    </source>
</reference>
<evidence type="ECO:0000256" key="1">
    <source>
        <dbReference type="SAM" id="MobiDB-lite"/>
    </source>
</evidence>
<protein>
    <submittedName>
        <fullName evidence="2">Uncharacterized protein</fullName>
    </submittedName>
</protein>
<keyword evidence="3" id="KW-1185">Reference proteome</keyword>
<evidence type="ECO:0000313" key="2">
    <source>
        <dbReference type="EMBL" id="KAK9135341.1"/>
    </source>
</evidence>
<feature type="region of interest" description="Disordered" evidence="1">
    <location>
        <begin position="1"/>
        <end position="68"/>
    </location>
</feature>
<dbReference type="Proteomes" id="UP001420932">
    <property type="component" value="Unassembled WGS sequence"/>
</dbReference>
<evidence type="ECO:0000313" key="3">
    <source>
        <dbReference type="Proteomes" id="UP001420932"/>
    </source>
</evidence>
<comment type="caution">
    <text evidence="2">The sequence shown here is derived from an EMBL/GenBank/DDBJ whole genome shotgun (WGS) entry which is preliminary data.</text>
</comment>